<name>A0A1W2FYH3_KIBAR</name>
<accession>A0A1W2FYH3</accession>
<reference evidence="2 3" key="1">
    <citation type="submission" date="2017-04" db="EMBL/GenBank/DDBJ databases">
        <authorList>
            <person name="Afonso C.L."/>
            <person name="Miller P.J."/>
            <person name="Scott M.A."/>
            <person name="Spackman E."/>
            <person name="Goraichik I."/>
            <person name="Dimitrov K.M."/>
            <person name="Suarez D.L."/>
            <person name="Swayne D.E."/>
        </authorList>
    </citation>
    <scope>NUCLEOTIDE SEQUENCE [LARGE SCALE GENOMIC DNA]</scope>
    <source>
        <strain evidence="2 3">DSM 43828</strain>
    </source>
</reference>
<dbReference type="InterPro" id="IPR010982">
    <property type="entry name" value="Lambda_DNA-bd_dom_sf"/>
</dbReference>
<dbReference type="CDD" id="cd00093">
    <property type="entry name" value="HTH_XRE"/>
    <property type="match status" value="1"/>
</dbReference>
<dbReference type="Gene3D" id="1.10.260.40">
    <property type="entry name" value="lambda repressor-like DNA-binding domains"/>
    <property type="match status" value="1"/>
</dbReference>
<dbReference type="InterPro" id="IPR001387">
    <property type="entry name" value="Cro/C1-type_HTH"/>
</dbReference>
<dbReference type="GO" id="GO:0003677">
    <property type="term" value="F:DNA binding"/>
    <property type="evidence" value="ECO:0007669"/>
    <property type="project" value="InterPro"/>
</dbReference>
<keyword evidence="3" id="KW-1185">Reference proteome</keyword>
<feature type="domain" description="HTH cro/C1-type" evidence="1">
    <location>
        <begin position="14"/>
        <end position="45"/>
    </location>
</feature>
<dbReference type="Pfam" id="PF01381">
    <property type="entry name" value="HTH_3"/>
    <property type="match status" value="1"/>
</dbReference>
<dbReference type="SUPFAM" id="SSF47413">
    <property type="entry name" value="lambda repressor-like DNA-binding domains"/>
    <property type="match status" value="1"/>
</dbReference>
<evidence type="ECO:0000313" key="2">
    <source>
        <dbReference type="EMBL" id="SMD27009.1"/>
    </source>
</evidence>
<evidence type="ECO:0000259" key="1">
    <source>
        <dbReference type="PROSITE" id="PS50943"/>
    </source>
</evidence>
<protein>
    <submittedName>
        <fullName evidence="2">Helix-turn-helix</fullName>
    </submittedName>
</protein>
<dbReference type="RefSeq" id="WP_084434632.1">
    <property type="nucleotide sequence ID" value="NZ_FWXV01000019.1"/>
</dbReference>
<dbReference type="EMBL" id="FWXV01000019">
    <property type="protein sequence ID" value="SMD27009.1"/>
    <property type="molecule type" value="Genomic_DNA"/>
</dbReference>
<evidence type="ECO:0000313" key="3">
    <source>
        <dbReference type="Proteomes" id="UP000192674"/>
    </source>
</evidence>
<gene>
    <name evidence="2" type="ORF">SAMN05661093_10601</name>
</gene>
<dbReference type="PROSITE" id="PS50943">
    <property type="entry name" value="HTH_CROC1"/>
    <property type="match status" value="1"/>
</dbReference>
<proteinExistence type="predicted"/>
<sequence>MNAPADIGGRARWIRKRRGITLETAADLAGISKSYLSMLEKGERRFDKTSVRSRPRT</sequence>
<dbReference type="Proteomes" id="UP000192674">
    <property type="component" value="Unassembled WGS sequence"/>
</dbReference>
<organism evidence="2 3">
    <name type="scientific">Kibdelosporangium aridum</name>
    <dbReference type="NCBI Taxonomy" id="2030"/>
    <lineage>
        <taxon>Bacteria</taxon>
        <taxon>Bacillati</taxon>
        <taxon>Actinomycetota</taxon>
        <taxon>Actinomycetes</taxon>
        <taxon>Pseudonocardiales</taxon>
        <taxon>Pseudonocardiaceae</taxon>
        <taxon>Kibdelosporangium</taxon>
    </lineage>
</organism>
<dbReference type="OrthoDB" id="4516646at2"/>
<dbReference type="AlphaFoldDB" id="A0A1W2FYH3"/>